<keyword evidence="2" id="KW-0540">Nuclease</keyword>
<dbReference type="AlphaFoldDB" id="A0A8J7DZI0"/>
<gene>
    <name evidence="14" type="ORF">IQ249_20235</name>
</gene>
<keyword evidence="4" id="KW-0227">DNA damage</keyword>
<dbReference type="CDD" id="cd01127">
    <property type="entry name" value="TrwB_TraG_TraD_VirD4"/>
    <property type="match status" value="1"/>
</dbReference>
<dbReference type="InterPro" id="IPR002543">
    <property type="entry name" value="FtsK_dom"/>
</dbReference>
<dbReference type="Gene3D" id="3.90.320.10">
    <property type="match status" value="1"/>
</dbReference>
<keyword evidence="9" id="KW-0234">DNA repair</keyword>
<dbReference type="PROSITE" id="PS50901">
    <property type="entry name" value="FTSK"/>
    <property type="match status" value="1"/>
</dbReference>
<dbReference type="Pfam" id="PF01580">
    <property type="entry name" value="FtsK_SpoIIIE"/>
    <property type="match status" value="1"/>
</dbReference>
<evidence type="ECO:0000259" key="13">
    <source>
        <dbReference type="PROSITE" id="PS50901"/>
    </source>
</evidence>
<dbReference type="Gene3D" id="3.30.980.40">
    <property type="match status" value="1"/>
</dbReference>
<evidence type="ECO:0000256" key="8">
    <source>
        <dbReference type="ARBA" id="ARBA00023125"/>
    </source>
</evidence>
<keyword evidence="11" id="KW-0175">Coiled coil</keyword>
<feature type="region of interest" description="Disordered" evidence="12">
    <location>
        <begin position="484"/>
        <end position="537"/>
    </location>
</feature>
<dbReference type="SUPFAM" id="SSF52540">
    <property type="entry name" value="P-loop containing nucleoside triphosphate hydrolases"/>
    <property type="match status" value="1"/>
</dbReference>
<keyword evidence="7 10" id="KW-0067">ATP-binding</keyword>
<evidence type="ECO:0000256" key="4">
    <source>
        <dbReference type="ARBA" id="ARBA00022763"/>
    </source>
</evidence>
<dbReference type="EMBL" id="JADEWZ010000041">
    <property type="protein sequence ID" value="MBE9118227.1"/>
    <property type="molecule type" value="Genomic_DNA"/>
</dbReference>
<dbReference type="Pfam" id="PF01612">
    <property type="entry name" value="DNA_pol_A_exo1"/>
    <property type="match status" value="1"/>
</dbReference>
<evidence type="ECO:0000256" key="7">
    <source>
        <dbReference type="ARBA" id="ARBA00022840"/>
    </source>
</evidence>
<feature type="domain" description="FtsK" evidence="13">
    <location>
        <begin position="648"/>
        <end position="838"/>
    </location>
</feature>
<feature type="coiled-coil region" evidence="11">
    <location>
        <begin position="719"/>
        <end position="746"/>
    </location>
</feature>
<evidence type="ECO:0000313" key="14">
    <source>
        <dbReference type="EMBL" id="MBE9118227.1"/>
    </source>
</evidence>
<dbReference type="RefSeq" id="WP_194031316.1">
    <property type="nucleotide sequence ID" value="NZ_JADEWZ010000041.1"/>
</dbReference>
<proteinExistence type="inferred from homology"/>
<dbReference type="PANTHER" id="PTHR22683">
    <property type="entry name" value="SPORULATION PROTEIN RELATED"/>
    <property type="match status" value="1"/>
</dbReference>
<dbReference type="GO" id="GO:0004386">
    <property type="term" value="F:helicase activity"/>
    <property type="evidence" value="ECO:0007669"/>
    <property type="project" value="UniProtKB-KW"/>
</dbReference>
<evidence type="ECO:0000256" key="11">
    <source>
        <dbReference type="SAM" id="Coils"/>
    </source>
</evidence>
<evidence type="ECO:0000256" key="5">
    <source>
        <dbReference type="ARBA" id="ARBA00022806"/>
    </source>
</evidence>
<dbReference type="Proteomes" id="UP000654482">
    <property type="component" value="Unassembled WGS sequence"/>
</dbReference>
<dbReference type="SUPFAM" id="SSF53098">
    <property type="entry name" value="Ribonuclease H-like"/>
    <property type="match status" value="1"/>
</dbReference>
<keyword evidence="15" id="KW-1185">Reference proteome</keyword>
<dbReference type="Gene3D" id="3.40.50.300">
    <property type="entry name" value="P-loop containing nucleotide triphosphate hydrolases"/>
    <property type="match status" value="1"/>
</dbReference>
<keyword evidence="6" id="KW-0378">Hydrolase</keyword>
<name>A0A8J7DZI0_9CYAN</name>
<protein>
    <submittedName>
        <fullName evidence="14">PD-(D/E)XK nuclease family protein</fullName>
    </submittedName>
</protein>
<evidence type="ECO:0000256" key="1">
    <source>
        <dbReference type="ARBA" id="ARBA00006474"/>
    </source>
</evidence>
<feature type="binding site" evidence="10">
    <location>
        <begin position="667"/>
        <end position="674"/>
    </location>
    <ligand>
        <name>ATP</name>
        <dbReference type="ChEBI" id="CHEBI:30616"/>
    </ligand>
</feature>
<dbReference type="GO" id="GO:0003677">
    <property type="term" value="F:DNA binding"/>
    <property type="evidence" value="ECO:0007669"/>
    <property type="project" value="UniProtKB-KW"/>
</dbReference>
<dbReference type="Gene3D" id="3.30.420.10">
    <property type="entry name" value="Ribonuclease H-like superfamily/Ribonuclease H"/>
    <property type="match status" value="1"/>
</dbReference>
<dbReference type="InterPro" id="IPR012337">
    <property type="entry name" value="RNaseH-like_sf"/>
</dbReference>
<keyword evidence="8" id="KW-0238">DNA-binding</keyword>
<dbReference type="GO" id="GO:0008408">
    <property type="term" value="F:3'-5' exonuclease activity"/>
    <property type="evidence" value="ECO:0007669"/>
    <property type="project" value="InterPro"/>
</dbReference>
<feature type="compositionally biased region" description="Polar residues" evidence="12">
    <location>
        <begin position="484"/>
        <end position="508"/>
    </location>
</feature>
<evidence type="ECO:0000256" key="10">
    <source>
        <dbReference type="PROSITE-ProRule" id="PRU00289"/>
    </source>
</evidence>
<keyword evidence="5" id="KW-0347">Helicase</keyword>
<dbReference type="InterPro" id="IPR011604">
    <property type="entry name" value="PDDEXK-like_dom_sf"/>
</dbReference>
<dbReference type="InterPro" id="IPR002562">
    <property type="entry name" value="3'-5'_exonuclease_dom"/>
</dbReference>
<dbReference type="InterPro" id="IPR036397">
    <property type="entry name" value="RNaseH_sf"/>
</dbReference>
<dbReference type="GO" id="GO:0005524">
    <property type="term" value="F:ATP binding"/>
    <property type="evidence" value="ECO:0007669"/>
    <property type="project" value="UniProtKB-UniRule"/>
</dbReference>
<dbReference type="InterPro" id="IPR038726">
    <property type="entry name" value="PDDEXK_AddAB-type"/>
</dbReference>
<evidence type="ECO:0000256" key="6">
    <source>
        <dbReference type="ARBA" id="ARBA00022839"/>
    </source>
</evidence>
<dbReference type="InterPro" id="IPR050206">
    <property type="entry name" value="FtsK/SpoIIIE/SftA"/>
</dbReference>
<comment type="caution">
    <text evidence="14">The sequence shown here is derived from an EMBL/GenBank/DDBJ whole genome shotgun (WGS) entry which is preliminary data.</text>
</comment>
<dbReference type="Pfam" id="PF17854">
    <property type="entry name" value="FtsK_alpha"/>
    <property type="match status" value="1"/>
</dbReference>
<dbReference type="PANTHER" id="PTHR22683:SF1">
    <property type="entry name" value="TYPE VII SECRETION SYSTEM PROTEIN ESSC"/>
    <property type="match status" value="1"/>
</dbReference>
<evidence type="ECO:0000256" key="2">
    <source>
        <dbReference type="ARBA" id="ARBA00022722"/>
    </source>
</evidence>
<dbReference type="SMART" id="SM00474">
    <property type="entry name" value="35EXOc"/>
    <property type="match status" value="1"/>
</dbReference>
<keyword evidence="6" id="KW-0269">Exonuclease</keyword>
<reference evidence="14" key="1">
    <citation type="submission" date="2020-10" db="EMBL/GenBank/DDBJ databases">
        <authorList>
            <person name="Castelo-Branco R."/>
            <person name="Eusebio N."/>
            <person name="Adriana R."/>
            <person name="Vieira A."/>
            <person name="Brugerolle De Fraissinette N."/>
            <person name="Rezende De Castro R."/>
            <person name="Schneider M.P."/>
            <person name="Vasconcelos V."/>
            <person name="Leao P.N."/>
        </authorList>
    </citation>
    <scope>NUCLEOTIDE SEQUENCE</scope>
    <source>
        <strain evidence="14">LEGE 07157</strain>
    </source>
</reference>
<accession>A0A8J7DZI0</accession>
<comment type="similarity">
    <text evidence="1">Belongs to the FtsK/SpoIIIE/SftA family.</text>
</comment>
<evidence type="ECO:0000256" key="3">
    <source>
        <dbReference type="ARBA" id="ARBA00022741"/>
    </source>
</evidence>
<organism evidence="14 15">
    <name type="scientific">Lusitaniella coriacea LEGE 07157</name>
    <dbReference type="NCBI Taxonomy" id="945747"/>
    <lineage>
        <taxon>Bacteria</taxon>
        <taxon>Bacillati</taxon>
        <taxon>Cyanobacteriota</taxon>
        <taxon>Cyanophyceae</taxon>
        <taxon>Spirulinales</taxon>
        <taxon>Lusitaniellaceae</taxon>
        <taxon>Lusitaniella</taxon>
    </lineage>
</organism>
<dbReference type="InterPro" id="IPR041027">
    <property type="entry name" value="FtsK_alpha"/>
</dbReference>
<dbReference type="Pfam" id="PF12705">
    <property type="entry name" value="PDDEXK_1"/>
    <property type="match status" value="1"/>
</dbReference>
<keyword evidence="3 10" id="KW-0547">Nucleotide-binding</keyword>
<evidence type="ECO:0000256" key="9">
    <source>
        <dbReference type="ARBA" id="ARBA00023204"/>
    </source>
</evidence>
<dbReference type="InterPro" id="IPR027417">
    <property type="entry name" value="P-loop_NTPase"/>
</dbReference>
<sequence length="881" mass="99605">MIYLQDAEKIKRLIAKLTTRTILWLDTEVADWQTKNPRLSLIQVGIEREDLKGDRALILDVLDRKALVADFMAKIMQNPQIEKVFHNSSYDLRFLGGKTAQNVTCTWKLSKKISLDVLGTDNRKLKTLASQLCGFSDVDSESGTSDWGQRPLSAKQLQYAKMDVVYLAQVHRRLLELNSPQKPWSVTTVQLALECPRLFYLKERFGGNTLFIPQNHEKGIGSIFHQFAYEFMELAKEEPQFSELFEAPASQLDDRAIARQMQQLFYQLNFFPHLQEETEKKRDRAQRLLPIWTGLTQLIQHWAKLLINNRKFYPGNEVISRTLIDGEVPLEYTFTLPNGHFQTLIGKLDSLMEDGATRRLCVAEYKTYEPLDFSAHLAQVALYSYMLAKQKRAPVDAAIYCVLPEFKESRYAWEKLEEAVRQRIPQKLQQMQNWLKWEEGQPHPPPPTTQPYLCEICPQQETCQSFFNPPKSHEHPIQLTVNSHQSSVEGTGNGNQSIVRENSEQSSPRHPITPSPCHQKTSPASPTLPVTPPPTLNPEPIGEQLVAVMKSFKVDVAYLGAVVGTSFIRVKLKPNLGVKVASLLKLSDDLQVQMGCPVPPMIATQPGYVSVDLPREDRQIARFEDYIQRQHNPVGAPVMIALGIDLDGKLVEADLSDPNTCHFLVGGTTGSGKSEFLRSILLSLLYRHSPQSLQIILVDPKRVTFFEFEEMSWLRAPVVKESDRAIELMEELVIEMEQRYQKFETAKCANIDTYNQKHSPPLPRIVCIFDEYADFMAEKATRSTLEQSIKRLGSMARAAGIHLIIATQRPEANIVTPIIRSNLPGRIALRTASEADSAIILGGKPTEAAYLLGKGDLLYFGGAQLHRLQSLYAVNTASKTS</sequence>
<evidence type="ECO:0000256" key="12">
    <source>
        <dbReference type="SAM" id="MobiDB-lite"/>
    </source>
</evidence>
<dbReference type="GO" id="GO:0006281">
    <property type="term" value="P:DNA repair"/>
    <property type="evidence" value="ECO:0007669"/>
    <property type="project" value="UniProtKB-KW"/>
</dbReference>
<evidence type="ECO:0000313" key="15">
    <source>
        <dbReference type="Proteomes" id="UP000654482"/>
    </source>
</evidence>